<feature type="binding site" evidence="14">
    <location>
        <begin position="279"/>
        <end position="280"/>
    </location>
    <ligand>
        <name>4-CDP-2-C-methyl-D-erythritol 2-phosphate</name>
        <dbReference type="ChEBI" id="CHEBI:57919"/>
    </ligand>
</feature>
<comment type="caution">
    <text evidence="16">The sequence shown here is derived from an EMBL/GenBank/DDBJ whole genome shotgun (WGS) entry which is preliminary data.</text>
</comment>
<reference evidence="16 17" key="1">
    <citation type="submission" date="2017-07" db="EMBL/GenBank/DDBJ databases">
        <title>Draft Genome Sequences of Select Purple Nonsulfur Bacteria.</title>
        <authorList>
            <person name="Lasarre B."/>
            <person name="Mckinlay J.B."/>
        </authorList>
    </citation>
    <scope>NUCLEOTIDE SEQUENCE [LARGE SCALE GENOMIC DNA]</scope>
    <source>
        <strain evidence="16 17">DSM 11290</strain>
    </source>
</reference>
<evidence type="ECO:0000313" key="16">
    <source>
        <dbReference type="EMBL" id="RAI28635.1"/>
    </source>
</evidence>
<dbReference type="EC" id="4.6.1.12" evidence="14"/>
<evidence type="ECO:0000256" key="4">
    <source>
        <dbReference type="ARBA" id="ARBA00004709"/>
    </source>
</evidence>
<dbReference type="EMBL" id="NPEV01000008">
    <property type="protein sequence ID" value="RAI28635.1"/>
    <property type="molecule type" value="Genomic_DNA"/>
</dbReference>
<evidence type="ECO:0000256" key="8">
    <source>
        <dbReference type="ARBA" id="ARBA00022679"/>
    </source>
</evidence>
<sequence length="410" mass="42717">MKIDENTTVAVLLVAAGRGSRAASASDTSPKQYRTIGGVSVIARSIKVFRDHPRVGPVVAVIHRDDGAAFAEATGAAGRDVMTVPGGATRQASVLCGLEHLAALPAPPDIVLIHDAVRPFVASSVIDDVIDALSDSEGAIAALPAIETLKTETEDGHIAKTVPRAGVWSAQTPQGFHFAPILGAHRAAAESERSDFTDDAAVAEWYGAAVRLVAGNRDNVKLTTAGDLASADRRLKMEALMEMADIRVGSGFDVHAFVEGFEVILGGVAIPHDRRLSGHSDADVAMHAVTDALFGALGDGDIGSHFPPSDPQWKGAASKIFLEKAVSLVAKRGGAIAHIDVTIICEAPKIGPHRDAIRESLAYLCDLAVDRVSVKATTTEKLGFTGRKEGIAAQATATIRLPFEDGAGDG</sequence>
<dbReference type="CDD" id="cd00554">
    <property type="entry name" value="MECDP_synthase"/>
    <property type="match status" value="1"/>
</dbReference>
<evidence type="ECO:0000256" key="11">
    <source>
        <dbReference type="ARBA" id="ARBA00023229"/>
    </source>
</evidence>
<dbReference type="InterPro" id="IPR001228">
    <property type="entry name" value="IspD"/>
</dbReference>
<dbReference type="GO" id="GO:0016114">
    <property type="term" value="P:terpenoid biosynthetic process"/>
    <property type="evidence" value="ECO:0007669"/>
    <property type="project" value="InterPro"/>
</dbReference>
<dbReference type="InterPro" id="IPR020555">
    <property type="entry name" value="MECDP_synthase_CS"/>
</dbReference>
<dbReference type="InterPro" id="IPR018294">
    <property type="entry name" value="ISPD_synthase_CS"/>
</dbReference>
<comment type="cofactor">
    <cofactor evidence="3 14">
        <name>a divalent metal cation</name>
        <dbReference type="ChEBI" id="CHEBI:60240"/>
    </cofactor>
</comment>
<dbReference type="GO" id="GO:0046872">
    <property type="term" value="F:metal ion binding"/>
    <property type="evidence" value="ECO:0007669"/>
    <property type="project" value="UniProtKB-KW"/>
</dbReference>
<comment type="catalytic activity">
    <reaction evidence="1 14">
        <text>4-CDP-2-C-methyl-D-erythritol 2-phosphate = 2-C-methyl-D-erythritol 2,4-cyclic diphosphate + CMP</text>
        <dbReference type="Rhea" id="RHEA:23864"/>
        <dbReference type="ChEBI" id="CHEBI:57919"/>
        <dbReference type="ChEBI" id="CHEBI:58483"/>
        <dbReference type="ChEBI" id="CHEBI:60377"/>
        <dbReference type="EC" id="4.6.1.12"/>
    </reaction>
</comment>
<dbReference type="HAMAP" id="MF_00107">
    <property type="entry name" value="IspF"/>
    <property type="match status" value="1"/>
</dbReference>
<evidence type="ECO:0000313" key="17">
    <source>
        <dbReference type="Proteomes" id="UP000249299"/>
    </source>
</evidence>
<dbReference type="NCBIfam" id="NF006899">
    <property type="entry name" value="PRK09382.1"/>
    <property type="match status" value="1"/>
</dbReference>
<feature type="domain" description="2-C-methyl-D-erythritol 2,4-cyclodiphosphate synthase" evidence="15">
    <location>
        <begin position="246"/>
        <end position="399"/>
    </location>
</feature>
<evidence type="ECO:0000256" key="12">
    <source>
        <dbReference type="ARBA" id="ARBA00023239"/>
    </source>
</evidence>
<feature type="site" description="Positions MEP for the nucleophilic attack" evidence="14">
    <location>
        <position position="164"/>
    </location>
</feature>
<comment type="pathway">
    <text evidence="4 14">Isoprenoid biosynthesis; isopentenyl diphosphate biosynthesis via DXP pathway; isopentenyl diphosphate from 1-deoxy-D-xylulose 5-phosphate: step 4/6.</text>
</comment>
<comment type="similarity">
    <text evidence="14">In the C-terminal section; belongs to the IspF family.</text>
</comment>
<comment type="similarity">
    <text evidence="7">Belongs to the IspD/TarI cytidylyltransferase family. IspD subfamily.</text>
</comment>
<dbReference type="GO" id="GO:0019288">
    <property type="term" value="P:isopentenyl diphosphate biosynthetic process, methylerythritol 4-phosphate pathway"/>
    <property type="evidence" value="ECO:0007669"/>
    <property type="project" value="UniProtKB-UniRule"/>
</dbReference>
<comment type="similarity">
    <text evidence="14">In the N-terminal section; belongs to the IspD/TarI cytidylyltransferase family. IspD subfamily.</text>
</comment>
<evidence type="ECO:0000256" key="14">
    <source>
        <dbReference type="HAMAP-Rule" id="MF_01520"/>
    </source>
</evidence>
<dbReference type="AlphaFoldDB" id="A0A327JSM7"/>
<feature type="binding site" evidence="14">
    <location>
        <begin position="377"/>
        <end position="380"/>
    </location>
    <ligand>
        <name>4-CDP-2-C-methyl-D-erythritol 2-phosphate</name>
        <dbReference type="ChEBI" id="CHEBI:57919"/>
    </ligand>
</feature>
<evidence type="ECO:0000256" key="7">
    <source>
        <dbReference type="ARBA" id="ARBA00009789"/>
    </source>
</evidence>
<dbReference type="CDD" id="cd02516">
    <property type="entry name" value="CDP-ME_synthetase"/>
    <property type="match status" value="1"/>
</dbReference>
<gene>
    <name evidence="14 16" type="primary">ispDF</name>
    <name evidence="16" type="ORF">CH339_05785</name>
</gene>
<dbReference type="InterPro" id="IPR029044">
    <property type="entry name" value="Nucleotide-diphossugar_trans"/>
</dbReference>
<feature type="binding site" evidence="14">
    <location>
        <position position="287"/>
    </location>
    <ligand>
        <name>a divalent metal cation</name>
        <dbReference type="ChEBI" id="CHEBI:60240"/>
    </ligand>
</feature>
<dbReference type="Pfam" id="PF01128">
    <property type="entry name" value="IspD"/>
    <property type="match status" value="1"/>
</dbReference>
<evidence type="ECO:0000256" key="10">
    <source>
        <dbReference type="ARBA" id="ARBA00022723"/>
    </source>
</evidence>
<evidence type="ECO:0000259" key="15">
    <source>
        <dbReference type="Pfam" id="PF02542"/>
    </source>
</evidence>
<feature type="binding site" evidence="14">
    <location>
        <begin position="301"/>
        <end position="303"/>
    </location>
    <ligand>
        <name>4-CDP-2-C-methyl-D-erythritol 2-phosphate</name>
        <dbReference type="ChEBI" id="CHEBI:57919"/>
    </ligand>
</feature>
<dbReference type="Proteomes" id="UP000249299">
    <property type="component" value="Unassembled WGS sequence"/>
</dbReference>
<protein>
    <recommendedName>
        <fullName evidence="14">Bifunctional enzyme IspD/IspF</fullName>
    </recommendedName>
    <domain>
        <recommendedName>
            <fullName evidence="14">2-C-methyl-D-erythritol 4-phosphate cytidylyltransferase</fullName>
            <ecNumber evidence="14">2.7.7.60</ecNumber>
        </recommendedName>
        <alternativeName>
            <fullName evidence="14">4-diphosphocytidyl-2C-methyl-D-erythritol synthase</fullName>
        </alternativeName>
        <alternativeName>
            <fullName evidence="14">MEP cytidylyltransferase</fullName>
            <shortName evidence="14">MCT</shortName>
        </alternativeName>
    </domain>
    <domain>
        <recommendedName>
            <fullName evidence="14">2-C-methyl-D-erythritol 2,4-cyclodiphosphate synthase</fullName>
            <shortName evidence="14">MECDP-synthase</shortName>
            <shortName evidence="14">MECPP-synthase</shortName>
            <shortName evidence="14">MECPS</shortName>
            <ecNumber evidence="14">4.6.1.12</ecNumber>
        </recommendedName>
    </domain>
</protein>
<dbReference type="InterPro" id="IPR034683">
    <property type="entry name" value="IspD/TarI"/>
</dbReference>
<dbReference type="GO" id="GO:0008685">
    <property type="term" value="F:2-C-methyl-D-erythritol 2,4-cyclodiphosphate synthase activity"/>
    <property type="evidence" value="ECO:0007669"/>
    <property type="project" value="UniProtKB-UniRule"/>
</dbReference>
<feature type="site" description="Transition state stabilizer" evidence="14">
    <location>
        <position position="279"/>
    </location>
</feature>
<dbReference type="NCBIfam" id="TIGR00151">
    <property type="entry name" value="ispF"/>
    <property type="match status" value="1"/>
</dbReference>
<name>A0A327JSM7_9HYPH</name>
<keyword evidence="13 14" id="KW-0511">Multifunctional enzyme</keyword>
<dbReference type="Gene3D" id="3.90.550.10">
    <property type="entry name" value="Spore Coat Polysaccharide Biosynthesis Protein SpsA, Chain A"/>
    <property type="match status" value="1"/>
</dbReference>
<keyword evidence="8 14" id="KW-0808">Transferase</keyword>
<dbReference type="PROSITE" id="PS01295">
    <property type="entry name" value="ISPD"/>
    <property type="match status" value="1"/>
</dbReference>
<accession>A0A327JSM7</accession>
<dbReference type="FunFam" id="3.90.550.10:FF:000003">
    <property type="entry name" value="2-C-methyl-D-erythritol 4-phosphate cytidylyltransferase"/>
    <property type="match status" value="1"/>
</dbReference>
<dbReference type="HAMAP" id="MF_01520">
    <property type="entry name" value="IspDF"/>
    <property type="match status" value="1"/>
</dbReference>
<feature type="site" description="Transition state stabilizer" evidence="14">
    <location>
        <position position="378"/>
    </location>
</feature>
<dbReference type="SUPFAM" id="SSF69765">
    <property type="entry name" value="IpsF-like"/>
    <property type="match status" value="1"/>
</dbReference>
<keyword evidence="11 14" id="KW-0414">Isoprene biosynthesis</keyword>
<feature type="binding site" evidence="14">
    <location>
        <position position="255"/>
    </location>
    <ligand>
        <name>a divalent metal cation</name>
        <dbReference type="ChEBI" id="CHEBI:60240"/>
    </ligand>
</feature>
<evidence type="ECO:0000256" key="3">
    <source>
        <dbReference type="ARBA" id="ARBA00001968"/>
    </source>
</evidence>
<dbReference type="InterPro" id="IPR003526">
    <property type="entry name" value="MECDP_synthase"/>
</dbReference>
<feature type="site" description="Transition state stabilizer" evidence="14">
    <location>
        <position position="31"/>
    </location>
</feature>
<dbReference type="HAMAP" id="MF_00108">
    <property type="entry name" value="IspD"/>
    <property type="match status" value="1"/>
</dbReference>
<keyword evidence="12 14" id="KW-0456">Lyase</keyword>
<comment type="function">
    <text evidence="14">Bifunctional enzyme that catalyzes the formation of 4-diphosphocytidyl-2-C-methyl-D-erythritol from CTP and 2-C-methyl-D-erythritol 4-phosphate (MEP) (IspD), and catalyzes the conversion of 4-diphosphocytidyl-2-C-methyl-D-erythritol 2-phosphate (CDP-ME2P) to 2-C-methyl-D-erythritol 2,4-cyclodiphosphate (ME-CPP) with a corresponding release of cytidine 5-monophosphate (CMP) (IspF).</text>
</comment>
<dbReference type="Gene3D" id="3.30.1330.50">
    <property type="entry name" value="2-C-methyl-D-erythritol 2,4-cyclodiphosphate synthase"/>
    <property type="match status" value="1"/>
</dbReference>
<evidence type="ECO:0000256" key="1">
    <source>
        <dbReference type="ARBA" id="ARBA00000200"/>
    </source>
</evidence>
<feature type="binding site" evidence="14">
    <location>
        <position position="384"/>
    </location>
    <ligand>
        <name>4-CDP-2-C-methyl-D-erythritol 2-phosphate</name>
        <dbReference type="ChEBI" id="CHEBI:57919"/>
    </ligand>
</feature>
<dbReference type="InterPro" id="IPR036571">
    <property type="entry name" value="MECDP_synthase_sf"/>
</dbReference>
<dbReference type="SUPFAM" id="SSF53448">
    <property type="entry name" value="Nucleotide-diphospho-sugar transferases"/>
    <property type="match status" value="1"/>
</dbReference>
<dbReference type="GO" id="GO:0050518">
    <property type="term" value="F:2-C-methyl-D-erythritol 4-phosphate cytidylyltransferase activity"/>
    <property type="evidence" value="ECO:0007669"/>
    <property type="project" value="UniProtKB-UniRule"/>
</dbReference>
<dbReference type="UniPathway" id="UPA00056">
    <property type="reaction ID" value="UER00093"/>
</dbReference>
<feature type="site" description="Positions MEP for the nucleophilic attack" evidence="14">
    <location>
        <position position="221"/>
    </location>
</feature>
<keyword evidence="10 14" id="KW-0479">Metal-binding</keyword>
<comment type="caution">
    <text evidence="14">Lacks conserved residue(s) required for the propagation of feature annotation.</text>
</comment>
<comment type="pathway">
    <text evidence="5 14">Isoprenoid biosynthesis; isopentenyl diphosphate biosynthesis via DXP pathway; isopentenyl diphosphate from 1-deoxy-D-xylulose 5-phosphate: step 2/6.</text>
</comment>
<keyword evidence="9 14" id="KW-0548">Nucleotidyltransferase</keyword>
<feature type="region of interest" description="2-C-methyl-D-erythritol 2,4-cyclodiphosphate synthase" evidence="14">
    <location>
        <begin position="247"/>
        <end position="410"/>
    </location>
</feature>
<dbReference type="InterPro" id="IPR026596">
    <property type="entry name" value="IspD/F"/>
</dbReference>
<feature type="binding site" evidence="14">
    <location>
        <position position="253"/>
    </location>
    <ligand>
        <name>a divalent metal cation</name>
        <dbReference type="ChEBI" id="CHEBI:60240"/>
    </ligand>
</feature>
<evidence type="ECO:0000256" key="13">
    <source>
        <dbReference type="ARBA" id="ARBA00023268"/>
    </source>
</evidence>
<proteinExistence type="inferred from homology"/>
<dbReference type="PANTHER" id="PTHR43181:SF1">
    <property type="entry name" value="2-C-METHYL-D-ERYTHRITOL 2,4-CYCLODIPHOSPHATE SYNTHASE, CHLOROPLASTIC"/>
    <property type="match status" value="1"/>
</dbReference>
<dbReference type="PANTHER" id="PTHR43181">
    <property type="entry name" value="2-C-METHYL-D-ERYTHRITOL 2,4-CYCLODIPHOSPHATE SYNTHASE, CHLOROPLASTIC"/>
    <property type="match status" value="1"/>
</dbReference>
<evidence type="ECO:0000256" key="6">
    <source>
        <dbReference type="ARBA" id="ARBA00008480"/>
    </source>
</evidence>
<dbReference type="Pfam" id="PF02542">
    <property type="entry name" value="YgbB"/>
    <property type="match status" value="1"/>
</dbReference>
<comment type="catalytic activity">
    <reaction evidence="2 14">
        <text>2-C-methyl-D-erythritol 4-phosphate + CTP + H(+) = 4-CDP-2-C-methyl-D-erythritol + diphosphate</text>
        <dbReference type="Rhea" id="RHEA:13429"/>
        <dbReference type="ChEBI" id="CHEBI:15378"/>
        <dbReference type="ChEBI" id="CHEBI:33019"/>
        <dbReference type="ChEBI" id="CHEBI:37563"/>
        <dbReference type="ChEBI" id="CHEBI:57823"/>
        <dbReference type="ChEBI" id="CHEBI:58262"/>
        <dbReference type="EC" id="2.7.7.60"/>
    </reaction>
</comment>
<comment type="similarity">
    <text evidence="6">Belongs to the IspF family.</text>
</comment>
<dbReference type="EC" id="2.7.7.60" evidence="14"/>
<organism evidence="16 17">
    <name type="scientific">Rhodobium orientis</name>
    <dbReference type="NCBI Taxonomy" id="34017"/>
    <lineage>
        <taxon>Bacteria</taxon>
        <taxon>Pseudomonadati</taxon>
        <taxon>Pseudomonadota</taxon>
        <taxon>Alphaproteobacteria</taxon>
        <taxon>Hyphomicrobiales</taxon>
        <taxon>Rhodobiaceae</taxon>
        <taxon>Rhodobium</taxon>
    </lineage>
</organism>
<dbReference type="RefSeq" id="WP_111433366.1">
    <property type="nucleotide sequence ID" value="NZ_JACIGG010000005.1"/>
</dbReference>
<feature type="site" description="Transition state stabilizer" evidence="14">
    <location>
        <position position="21"/>
    </location>
</feature>
<feature type="binding site" evidence="14">
    <location>
        <begin position="253"/>
        <end position="255"/>
    </location>
    <ligand>
        <name>4-CDP-2-C-methyl-D-erythritol 2-phosphate</name>
        <dbReference type="ChEBI" id="CHEBI:57919"/>
    </ligand>
</feature>
<dbReference type="PROSITE" id="PS01350">
    <property type="entry name" value="ISPF"/>
    <property type="match status" value="1"/>
</dbReference>
<dbReference type="NCBIfam" id="TIGR00453">
    <property type="entry name" value="ispD"/>
    <property type="match status" value="1"/>
</dbReference>
<evidence type="ECO:0000256" key="2">
    <source>
        <dbReference type="ARBA" id="ARBA00001282"/>
    </source>
</evidence>
<feature type="binding site" evidence="14">
    <location>
        <position position="387"/>
    </location>
    <ligand>
        <name>4-CDP-2-C-methyl-D-erythritol 2-phosphate</name>
        <dbReference type="ChEBI" id="CHEBI:57919"/>
    </ligand>
</feature>
<keyword evidence="17" id="KW-1185">Reference proteome</keyword>
<evidence type="ECO:0000256" key="5">
    <source>
        <dbReference type="ARBA" id="ARBA00004787"/>
    </source>
</evidence>
<dbReference type="OrthoDB" id="9804336at2"/>
<feature type="region of interest" description="2-C-methyl-D-erythritol 4-phosphate cytidylyltransferase" evidence="14">
    <location>
        <begin position="1"/>
        <end position="246"/>
    </location>
</feature>
<evidence type="ECO:0000256" key="9">
    <source>
        <dbReference type="ARBA" id="ARBA00022695"/>
    </source>
</evidence>